<evidence type="ECO:0000256" key="4">
    <source>
        <dbReference type="ARBA" id="ARBA00022692"/>
    </source>
</evidence>
<dbReference type="Pfam" id="PF00528">
    <property type="entry name" value="BPD_transp_1"/>
    <property type="match status" value="1"/>
</dbReference>
<evidence type="ECO:0000256" key="7">
    <source>
        <dbReference type="RuleBase" id="RU363032"/>
    </source>
</evidence>
<evidence type="ECO:0000313" key="10">
    <source>
        <dbReference type="Proteomes" id="UP000319818"/>
    </source>
</evidence>
<dbReference type="GO" id="GO:0055085">
    <property type="term" value="P:transmembrane transport"/>
    <property type="evidence" value="ECO:0007669"/>
    <property type="project" value="InterPro"/>
</dbReference>
<evidence type="ECO:0000259" key="8">
    <source>
        <dbReference type="PROSITE" id="PS50928"/>
    </source>
</evidence>
<comment type="subcellular location">
    <subcellularLocation>
        <location evidence="1 7">Cell membrane</location>
        <topology evidence="1 7">Multi-pass membrane protein</topology>
    </subcellularLocation>
</comment>
<keyword evidence="5 7" id="KW-1133">Transmembrane helix</keyword>
<comment type="similarity">
    <text evidence="7">Belongs to the binding-protein-dependent transport system permease family.</text>
</comment>
<feature type="transmembrane region" description="Helical" evidence="7">
    <location>
        <begin position="125"/>
        <end position="146"/>
    </location>
</feature>
<keyword evidence="3" id="KW-1003">Cell membrane</keyword>
<dbReference type="InterPro" id="IPR035906">
    <property type="entry name" value="MetI-like_sf"/>
</dbReference>
<feature type="domain" description="ABC transmembrane type-1" evidence="8">
    <location>
        <begin position="90"/>
        <end position="282"/>
    </location>
</feature>
<dbReference type="PANTHER" id="PTHR43744:SF4">
    <property type="entry name" value="OSMOPROTECTIVE COMPOUNDS UPTAKE PERMEASE PROTEIN GGTD"/>
    <property type="match status" value="1"/>
</dbReference>
<dbReference type="OrthoDB" id="9794684at2"/>
<dbReference type="RefSeq" id="WP_142097803.1">
    <property type="nucleotide sequence ID" value="NZ_VFPH01000001.1"/>
</dbReference>
<evidence type="ECO:0000313" key="9">
    <source>
        <dbReference type="EMBL" id="TQM43775.1"/>
    </source>
</evidence>
<keyword evidence="4 7" id="KW-0812">Transmembrane</keyword>
<dbReference type="Gene3D" id="1.10.3720.10">
    <property type="entry name" value="MetI-like"/>
    <property type="match status" value="1"/>
</dbReference>
<keyword evidence="2 7" id="KW-0813">Transport</keyword>
<evidence type="ECO:0000256" key="5">
    <source>
        <dbReference type="ARBA" id="ARBA00022989"/>
    </source>
</evidence>
<organism evidence="9 10">
    <name type="scientific">Pseudonocardia cypriaca</name>
    <dbReference type="NCBI Taxonomy" id="882449"/>
    <lineage>
        <taxon>Bacteria</taxon>
        <taxon>Bacillati</taxon>
        <taxon>Actinomycetota</taxon>
        <taxon>Actinomycetes</taxon>
        <taxon>Pseudonocardiales</taxon>
        <taxon>Pseudonocardiaceae</taxon>
        <taxon>Pseudonocardia</taxon>
    </lineage>
</organism>
<keyword evidence="6 7" id="KW-0472">Membrane</keyword>
<dbReference type="CDD" id="cd06261">
    <property type="entry name" value="TM_PBP2"/>
    <property type="match status" value="1"/>
</dbReference>
<gene>
    <name evidence="9" type="ORF">FB388_1126</name>
</gene>
<evidence type="ECO:0000256" key="3">
    <source>
        <dbReference type="ARBA" id="ARBA00022475"/>
    </source>
</evidence>
<feature type="transmembrane region" description="Helical" evidence="7">
    <location>
        <begin position="263"/>
        <end position="282"/>
    </location>
</feature>
<dbReference type="AlphaFoldDB" id="A0A543GCF5"/>
<dbReference type="PANTHER" id="PTHR43744">
    <property type="entry name" value="ABC TRANSPORTER PERMEASE PROTEIN MG189-RELATED-RELATED"/>
    <property type="match status" value="1"/>
</dbReference>
<name>A0A543GCF5_9PSEU</name>
<dbReference type="GO" id="GO:0005886">
    <property type="term" value="C:plasma membrane"/>
    <property type="evidence" value="ECO:0007669"/>
    <property type="project" value="UniProtKB-SubCell"/>
</dbReference>
<sequence>MTTHVQGIAVPRHRAAEPARLRLRRVPVHAVVLALTAVWLVPVAGLVVSSFRPPSAVLRSGWWESFALPGDYTLDNYRDVLGRDGMALSLVNSLAVVVPATVLVVAVSAAAAYGLTCLRFRFRRGVLLAVVGLLVVPMQITLVPLLQAFNALDLTGSFLGIWLVHLGYGVPFGVYLLHSAFAALPRALFEAAEVDGASRSQVFLRIVLPVTRPALASLAVFEFVWTWNDLLTALIFLGGRREVAPVTVAVSRLVASRGDGWEVLTAAAVVSAVVPMVVFAALQKHFVRGLLAGTTKG</sequence>
<dbReference type="Proteomes" id="UP000319818">
    <property type="component" value="Unassembled WGS sequence"/>
</dbReference>
<comment type="caution">
    <text evidence="9">The sequence shown here is derived from an EMBL/GenBank/DDBJ whole genome shotgun (WGS) entry which is preliminary data.</text>
</comment>
<evidence type="ECO:0000256" key="1">
    <source>
        <dbReference type="ARBA" id="ARBA00004651"/>
    </source>
</evidence>
<dbReference type="PROSITE" id="PS50928">
    <property type="entry name" value="ABC_TM1"/>
    <property type="match status" value="1"/>
</dbReference>
<dbReference type="SUPFAM" id="SSF161098">
    <property type="entry name" value="MetI-like"/>
    <property type="match status" value="1"/>
</dbReference>
<keyword evidence="10" id="KW-1185">Reference proteome</keyword>
<evidence type="ECO:0000256" key="2">
    <source>
        <dbReference type="ARBA" id="ARBA00022448"/>
    </source>
</evidence>
<accession>A0A543GCF5</accession>
<protein>
    <submittedName>
        <fullName evidence="9">Alpha-glucoside transport system permease protein</fullName>
    </submittedName>
</protein>
<feature type="transmembrane region" description="Helical" evidence="7">
    <location>
        <begin position="158"/>
        <end position="181"/>
    </location>
</feature>
<dbReference type="InterPro" id="IPR000515">
    <property type="entry name" value="MetI-like"/>
</dbReference>
<feature type="transmembrane region" description="Helical" evidence="7">
    <location>
        <begin position="90"/>
        <end position="113"/>
    </location>
</feature>
<feature type="transmembrane region" description="Helical" evidence="7">
    <location>
        <begin position="30"/>
        <end position="51"/>
    </location>
</feature>
<dbReference type="EMBL" id="VFPH01000001">
    <property type="protein sequence ID" value="TQM43775.1"/>
    <property type="molecule type" value="Genomic_DNA"/>
</dbReference>
<reference evidence="9 10" key="1">
    <citation type="submission" date="2019-06" db="EMBL/GenBank/DDBJ databases">
        <title>Sequencing the genomes of 1000 actinobacteria strains.</title>
        <authorList>
            <person name="Klenk H.-P."/>
        </authorList>
    </citation>
    <scope>NUCLEOTIDE SEQUENCE [LARGE SCALE GENOMIC DNA]</scope>
    <source>
        <strain evidence="9 10">DSM 45511</strain>
    </source>
</reference>
<feature type="transmembrane region" description="Helical" evidence="7">
    <location>
        <begin position="202"/>
        <end position="227"/>
    </location>
</feature>
<evidence type="ECO:0000256" key="6">
    <source>
        <dbReference type="ARBA" id="ARBA00023136"/>
    </source>
</evidence>
<proteinExistence type="inferred from homology"/>